<comment type="caution">
    <text evidence="1">The sequence shown here is derived from an EMBL/GenBank/DDBJ whole genome shotgun (WGS) entry which is preliminary data.</text>
</comment>
<gene>
    <name evidence="1" type="ORF">TEA_016175</name>
</gene>
<dbReference type="GO" id="GO:0006974">
    <property type="term" value="P:DNA damage response"/>
    <property type="evidence" value="ECO:0007669"/>
    <property type="project" value="InterPro"/>
</dbReference>
<name>A0A4S4DVM4_CAMSN</name>
<dbReference type="GO" id="GO:0004674">
    <property type="term" value="F:protein serine/threonine kinase activity"/>
    <property type="evidence" value="ECO:0007669"/>
    <property type="project" value="InterPro"/>
</dbReference>
<dbReference type="InterPro" id="IPR038980">
    <property type="entry name" value="ATM_plant"/>
</dbReference>
<dbReference type="InterPro" id="IPR057445">
    <property type="entry name" value="ATM_TPR"/>
</dbReference>
<keyword evidence="2" id="KW-1185">Reference proteome</keyword>
<dbReference type="PANTHER" id="PTHR37079">
    <property type="entry name" value="SERINE/THREONINE-PROTEIN KINASE ATM"/>
    <property type="match status" value="1"/>
</dbReference>
<dbReference type="PANTHER" id="PTHR37079:SF4">
    <property type="entry name" value="SERINE_THREONINE-PROTEIN KINASE ATM"/>
    <property type="match status" value="1"/>
</dbReference>
<accession>A0A4S4DVM4</accession>
<protein>
    <submittedName>
        <fullName evidence="1">Uncharacterized protein</fullName>
    </submittedName>
</protein>
<dbReference type="Proteomes" id="UP000306102">
    <property type="component" value="Unassembled WGS sequence"/>
</dbReference>
<evidence type="ECO:0000313" key="1">
    <source>
        <dbReference type="EMBL" id="THG07383.1"/>
    </source>
</evidence>
<sequence length="270" mass="30370">MKVEINQQPSFKGEKVDCRRSSSLINPGHKNSMESQIVSIVSHVFSLASYASDPVVPFFSRETIVHAIQTVVDGFLDMEDCPRSFGVVDKMNIFRPDRVFMWQTPVVYFLKASTVMIVQFIIEMHYKVTAAVHYRHKCHRLAGIEVLVSILGHRAALPSTFNYLFNLVGQFVGCHALQDQCCHIISSLLQSFRSKPSKETARVLGEQLQFLVSKLLACCIPPESNSDLSGTQSSQVVSLFNQLTVDSDPLLHDYIKVYLFCSLAIETCLF</sequence>
<evidence type="ECO:0000313" key="2">
    <source>
        <dbReference type="Proteomes" id="UP000306102"/>
    </source>
</evidence>
<dbReference type="Pfam" id="PF25360">
    <property type="entry name" value="TPR_ATM"/>
    <property type="match status" value="1"/>
</dbReference>
<dbReference type="AlphaFoldDB" id="A0A4S4DVM4"/>
<organism evidence="1 2">
    <name type="scientific">Camellia sinensis var. sinensis</name>
    <name type="common">China tea</name>
    <dbReference type="NCBI Taxonomy" id="542762"/>
    <lineage>
        <taxon>Eukaryota</taxon>
        <taxon>Viridiplantae</taxon>
        <taxon>Streptophyta</taxon>
        <taxon>Embryophyta</taxon>
        <taxon>Tracheophyta</taxon>
        <taxon>Spermatophyta</taxon>
        <taxon>Magnoliopsida</taxon>
        <taxon>eudicotyledons</taxon>
        <taxon>Gunneridae</taxon>
        <taxon>Pentapetalae</taxon>
        <taxon>asterids</taxon>
        <taxon>Ericales</taxon>
        <taxon>Theaceae</taxon>
        <taxon>Camellia</taxon>
    </lineage>
</organism>
<dbReference type="STRING" id="542762.A0A4S4DVM4"/>
<dbReference type="EMBL" id="SDRB02010087">
    <property type="protein sequence ID" value="THG07383.1"/>
    <property type="molecule type" value="Genomic_DNA"/>
</dbReference>
<proteinExistence type="predicted"/>
<reference evidence="1 2" key="1">
    <citation type="journal article" date="2018" name="Proc. Natl. Acad. Sci. U.S.A.">
        <title>Draft genome sequence of Camellia sinensis var. sinensis provides insights into the evolution of the tea genome and tea quality.</title>
        <authorList>
            <person name="Wei C."/>
            <person name="Yang H."/>
            <person name="Wang S."/>
            <person name="Zhao J."/>
            <person name="Liu C."/>
            <person name="Gao L."/>
            <person name="Xia E."/>
            <person name="Lu Y."/>
            <person name="Tai Y."/>
            <person name="She G."/>
            <person name="Sun J."/>
            <person name="Cao H."/>
            <person name="Tong W."/>
            <person name="Gao Q."/>
            <person name="Li Y."/>
            <person name="Deng W."/>
            <person name="Jiang X."/>
            <person name="Wang W."/>
            <person name="Chen Q."/>
            <person name="Zhang S."/>
            <person name="Li H."/>
            <person name="Wu J."/>
            <person name="Wang P."/>
            <person name="Li P."/>
            <person name="Shi C."/>
            <person name="Zheng F."/>
            <person name="Jian J."/>
            <person name="Huang B."/>
            <person name="Shan D."/>
            <person name="Shi M."/>
            <person name="Fang C."/>
            <person name="Yue Y."/>
            <person name="Li F."/>
            <person name="Li D."/>
            <person name="Wei S."/>
            <person name="Han B."/>
            <person name="Jiang C."/>
            <person name="Yin Y."/>
            <person name="Xia T."/>
            <person name="Zhang Z."/>
            <person name="Bennetzen J.L."/>
            <person name="Zhao S."/>
            <person name="Wan X."/>
        </authorList>
    </citation>
    <scope>NUCLEOTIDE SEQUENCE [LARGE SCALE GENOMIC DNA]</scope>
    <source>
        <strain evidence="2">cv. Shuchazao</strain>
        <tissue evidence="1">Leaf</tissue>
    </source>
</reference>